<accession>A0A1E3WCM2</accession>
<sequence>MRATENEQQEGFKARLGTVLCAFASDCSGATIVEYAVLLAGLCAAVLAGVAALGGGLETAFGQIAGLLG</sequence>
<evidence type="ECO:0008006" key="4">
    <source>
        <dbReference type="Google" id="ProtNLM"/>
    </source>
</evidence>
<reference evidence="2 3" key="1">
    <citation type="journal article" date="2016" name="Environ. Microbiol.">
        <title>New Methyloceanibacter diversity from North Sea sediments includes methanotroph containing solely the soluble methane monooxygenase.</title>
        <authorList>
            <person name="Vekeman B."/>
            <person name="Kerckhof F.M."/>
            <person name="Cremers G."/>
            <person name="de Vos P."/>
            <person name="Vandamme P."/>
            <person name="Boon N."/>
            <person name="Op den Camp H.J."/>
            <person name="Heylen K."/>
        </authorList>
    </citation>
    <scope>NUCLEOTIDE SEQUENCE [LARGE SCALE GENOMIC DNA]</scope>
    <source>
        <strain evidence="2 3">R-67177</strain>
    </source>
</reference>
<comment type="caution">
    <text evidence="2">The sequence shown here is derived from an EMBL/GenBank/DDBJ whole genome shotgun (WGS) entry which is preliminary data.</text>
</comment>
<organism evidence="2 3">
    <name type="scientific">Methyloceanibacter marginalis</name>
    <dbReference type="NCBI Taxonomy" id="1774971"/>
    <lineage>
        <taxon>Bacteria</taxon>
        <taxon>Pseudomonadati</taxon>
        <taxon>Pseudomonadota</taxon>
        <taxon>Alphaproteobacteria</taxon>
        <taxon>Hyphomicrobiales</taxon>
        <taxon>Hyphomicrobiaceae</taxon>
        <taxon>Methyloceanibacter</taxon>
    </lineage>
</organism>
<dbReference type="Proteomes" id="UP000095042">
    <property type="component" value="Unassembled WGS sequence"/>
</dbReference>
<keyword evidence="1" id="KW-1133">Transmembrane helix</keyword>
<keyword evidence="1" id="KW-0472">Membrane</keyword>
<feature type="transmembrane region" description="Helical" evidence="1">
    <location>
        <begin position="35"/>
        <end position="57"/>
    </location>
</feature>
<evidence type="ECO:0000313" key="2">
    <source>
        <dbReference type="EMBL" id="ODS03541.1"/>
    </source>
</evidence>
<dbReference type="RefSeq" id="WP_069623263.1">
    <property type="nucleotide sequence ID" value="NZ_LPWD01000094.1"/>
</dbReference>
<name>A0A1E3WCM2_9HYPH</name>
<dbReference type="AlphaFoldDB" id="A0A1E3WCM2"/>
<evidence type="ECO:0000256" key="1">
    <source>
        <dbReference type="SAM" id="Phobius"/>
    </source>
</evidence>
<proteinExistence type="predicted"/>
<keyword evidence="1" id="KW-0812">Transmembrane</keyword>
<protein>
    <recommendedName>
        <fullName evidence="4">Pilus assembly protein</fullName>
    </recommendedName>
</protein>
<gene>
    <name evidence="2" type="ORF">AUC71_09085</name>
</gene>
<keyword evidence="3" id="KW-1185">Reference proteome</keyword>
<dbReference type="EMBL" id="LPWD01000094">
    <property type="protein sequence ID" value="ODS03541.1"/>
    <property type="molecule type" value="Genomic_DNA"/>
</dbReference>
<evidence type="ECO:0000313" key="3">
    <source>
        <dbReference type="Proteomes" id="UP000095042"/>
    </source>
</evidence>